<feature type="transmembrane region" description="Helical" evidence="1">
    <location>
        <begin position="235"/>
        <end position="261"/>
    </location>
</feature>
<feature type="transmembrane region" description="Helical" evidence="1">
    <location>
        <begin position="384"/>
        <end position="402"/>
    </location>
</feature>
<evidence type="ECO:0000313" key="3">
    <source>
        <dbReference type="Proteomes" id="UP000034050"/>
    </source>
</evidence>
<feature type="transmembrane region" description="Helical" evidence="1">
    <location>
        <begin position="313"/>
        <end position="332"/>
    </location>
</feature>
<evidence type="ECO:0000313" key="2">
    <source>
        <dbReference type="EMBL" id="KKS87480.1"/>
    </source>
</evidence>
<sequence length="528" mass="60971">MKHLLSLVNSNKTIKWLLVVVALKQLLWIAFIPMWQFPDEQAHFGQVQNFAEGNPYGPTDGINTSLEIIASEQLLGTKRDEMGNNKYTYHPEYNLSYAQTKSGIYEPEISKFPFSFRHTLVASEATVYPQLYYSLGSFFYKLVYGQDLFWRIFMVRLVNIALFLSLVYVAYKIGDLLFPEQLLTQVTFTIMVAFQPMLSFVAGGINSDNLFNLLFTLAIYSNLRILKSGWKIREIILCLVLISLSIWTKPQGKLAVLLYIFPLGLTLVKQKKSLLPILGALLVLVWFFRDNVSRLLASQQFLPDIPAWSRIKNMTFTSYLNYYVYFAKLAYRETIPWYWGVFRWLSLTYPRVVHRVINWLLVFAVGGCFLFAIKNLRQLKNAAVINFSFLLYASFMYVAALVTFDYLFFTSHGYSLGLQGRYFLPTVAAHMGIILIGLRALIFKTQFVPYGLKLLGGLIVLFHTYAFLFVSNSYFSPSNLKTVFIYASQYKPLIFKSPFLEIYLLVTGFSLIKFLSTFFKLRNYAETN</sequence>
<evidence type="ECO:0000256" key="1">
    <source>
        <dbReference type="SAM" id="Phobius"/>
    </source>
</evidence>
<keyword evidence="1" id="KW-0812">Transmembrane</keyword>
<proteinExistence type="predicted"/>
<feature type="transmembrane region" description="Helical" evidence="1">
    <location>
        <begin position="273"/>
        <end position="292"/>
    </location>
</feature>
<feature type="transmembrane region" description="Helical" evidence="1">
    <location>
        <begin position="495"/>
        <end position="515"/>
    </location>
</feature>
<feature type="transmembrane region" description="Helical" evidence="1">
    <location>
        <begin position="422"/>
        <end position="442"/>
    </location>
</feature>
<comment type="caution">
    <text evidence="2">The sequence shown here is derived from an EMBL/GenBank/DDBJ whole genome shotgun (WGS) entry which is preliminary data.</text>
</comment>
<organism evidence="2 3">
    <name type="scientific">Candidatus Gottesmanbacteria bacterium GW2011_GWB1_43_11</name>
    <dbReference type="NCBI Taxonomy" id="1618446"/>
    <lineage>
        <taxon>Bacteria</taxon>
        <taxon>Candidatus Gottesmaniibacteriota</taxon>
    </lineage>
</organism>
<accession>A0A0G1CNZ1</accession>
<dbReference type="InterPro" id="IPR018674">
    <property type="entry name" value="DUF2142_membrane"/>
</dbReference>
<keyword evidence="1" id="KW-1133">Transmembrane helix</keyword>
<dbReference type="AlphaFoldDB" id="A0A0G1CNZ1"/>
<gene>
    <name evidence="2" type="ORF">UV61_C0002G0201</name>
</gene>
<dbReference type="EMBL" id="LCFD01000002">
    <property type="protein sequence ID" value="KKS87480.1"/>
    <property type="molecule type" value="Genomic_DNA"/>
</dbReference>
<feature type="transmembrane region" description="Helical" evidence="1">
    <location>
        <begin position="209"/>
        <end position="226"/>
    </location>
</feature>
<feature type="transmembrane region" description="Helical" evidence="1">
    <location>
        <begin position="454"/>
        <end position="475"/>
    </location>
</feature>
<reference evidence="2 3" key="1">
    <citation type="journal article" date="2015" name="Nature">
        <title>rRNA introns, odd ribosomes, and small enigmatic genomes across a large radiation of phyla.</title>
        <authorList>
            <person name="Brown C.T."/>
            <person name="Hug L.A."/>
            <person name="Thomas B.C."/>
            <person name="Sharon I."/>
            <person name="Castelle C.J."/>
            <person name="Singh A."/>
            <person name="Wilkins M.J."/>
            <person name="Williams K.H."/>
            <person name="Banfield J.F."/>
        </authorList>
    </citation>
    <scope>NUCLEOTIDE SEQUENCE [LARGE SCALE GENOMIC DNA]</scope>
</reference>
<feature type="transmembrane region" description="Helical" evidence="1">
    <location>
        <begin position="182"/>
        <end position="203"/>
    </location>
</feature>
<feature type="transmembrane region" description="Helical" evidence="1">
    <location>
        <begin position="148"/>
        <end position="170"/>
    </location>
</feature>
<name>A0A0G1CNZ1_9BACT</name>
<feature type="transmembrane region" description="Helical" evidence="1">
    <location>
        <begin position="352"/>
        <end position="372"/>
    </location>
</feature>
<dbReference type="Pfam" id="PF09913">
    <property type="entry name" value="DUF2142"/>
    <property type="match status" value="1"/>
</dbReference>
<dbReference type="Proteomes" id="UP000034050">
    <property type="component" value="Unassembled WGS sequence"/>
</dbReference>
<evidence type="ECO:0008006" key="4">
    <source>
        <dbReference type="Google" id="ProtNLM"/>
    </source>
</evidence>
<feature type="transmembrane region" description="Helical" evidence="1">
    <location>
        <begin position="16"/>
        <end position="35"/>
    </location>
</feature>
<dbReference type="STRING" id="1618446.UV61_C0002G0201"/>
<keyword evidence="1" id="KW-0472">Membrane</keyword>
<protein>
    <recommendedName>
        <fullName evidence="4">Glycosyltransferase RgtA/B/C/D-like domain-containing protein</fullName>
    </recommendedName>
</protein>